<dbReference type="SUPFAM" id="SSF54427">
    <property type="entry name" value="NTF2-like"/>
    <property type="match status" value="1"/>
</dbReference>
<evidence type="ECO:0000259" key="2">
    <source>
        <dbReference type="Pfam" id="PF14534"/>
    </source>
</evidence>
<dbReference type="Gene3D" id="3.10.450.50">
    <property type="match status" value="1"/>
</dbReference>
<accession>A0A9X3F6U3</accession>
<feature type="region of interest" description="Disordered" evidence="1">
    <location>
        <begin position="126"/>
        <end position="155"/>
    </location>
</feature>
<keyword evidence="4" id="KW-1185">Reference proteome</keyword>
<dbReference type="RefSeq" id="WP_267778801.1">
    <property type="nucleotide sequence ID" value="NZ_JAPNKE010000002.1"/>
</dbReference>
<reference evidence="3" key="1">
    <citation type="submission" date="2022-11" db="EMBL/GenBank/DDBJ databases">
        <title>Minimal conservation of predation-associated metabolite biosynthetic gene clusters underscores biosynthetic potential of Myxococcota including descriptions for ten novel species: Archangium lansinium sp. nov., Myxococcus landrumus sp. nov., Nannocystis bai.</title>
        <authorList>
            <person name="Ahearne A."/>
            <person name="Stevens C."/>
            <person name="Phillips K."/>
        </authorList>
    </citation>
    <scope>NUCLEOTIDE SEQUENCE</scope>
    <source>
        <strain evidence="3">Na p29</strain>
    </source>
</reference>
<evidence type="ECO:0000313" key="4">
    <source>
        <dbReference type="Proteomes" id="UP001150924"/>
    </source>
</evidence>
<dbReference type="EMBL" id="JAPNKE010000002">
    <property type="protein sequence ID" value="MCY1012738.1"/>
    <property type="molecule type" value="Genomic_DNA"/>
</dbReference>
<dbReference type="Proteomes" id="UP001150924">
    <property type="component" value="Unassembled WGS sequence"/>
</dbReference>
<dbReference type="InterPro" id="IPR027843">
    <property type="entry name" value="DUF4440"/>
</dbReference>
<name>A0A9X3F6U3_9BACT</name>
<comment type="caution">
    <text evidence="3">The sequence shown here is derived from an EMBL/GenBank/DDBJ whole genome shotgun (WGS) entry which is preliminary data.</text>
</comment>
<protein>
    <submittedName>
        <fullName evidence="3">DUF4440 domain-containing protein</fullName>
    </submittedName>
</protein>
<organism evidence="3 4">
    <name type="scientific">Nannocystis pusilla</name>
    <dbReference type="NCBI Taxonomy" id="889268"/>
    <lineage>
        <taxon>Bacteria</taxon>
        <taxon>Pseudomonadati</taxon>
        <taxon>Myxococcota</taxon>
        <taxon>Polyangia</taxon>
        <taxon>Nannocystales</taxon>
        <taxon>Nannocystaceae</taxon>
        <taxon>Nannocystis</taxon>
    </lineage>
</organism>
<feature type="compositionally biased region" description="Basic and acidic residues" evidence="1">
    <location>
        <begin position="144"/>
        <end position="155"/>
    </location>
</feature>
<evidence type="ECO:0000313" key="3">
    <source>
        <dbReference type="EMBL" id="MCY1012738.1"/>
    </source>
</evidence>
<evidence type="ECO:0000256" key="1">
    <source>
        <dbReference type="SAM" id="MobiDB-lite"/>
    </source>
</evidence>
<dbReference type="AlphaFoldDB" id="A0A9X3F6U3"/>
<feature type="domain" description="DUF4440" evidence="2">
    <location>
        <begin position="16"/>
        <end position="123"/>
    </location>
</feature>
<dbReference type="InterPro" id="IPR032710">
    <property type="entry name" value="NTF2-like_dom_sf"/>
</dbReference>
<proteinExistence type="predicted"/>
<gene>
    <name evidence="3" type="ORF">OV079_45835</name>
</gene>
<dbReference type="Pfam" id="PF14534">
    <property type="entry name" value="DUF4440"/>
    <property type="match status" value="1"/>
</dbReference>
<sequence>MACGFTGQDRRAVEGVLREQAAAWNHGDLEGFLRAYEPSEALVFTSGGAIRRGYAAARARYLERYGARGAETMGHLEFEIVDVRGLSRDVAVVLGRWRLTQTEAAGAGVFTLVFRRDARGWSIVHDHTSVDKSGPTPAPSADDDVAKTDGHGQSP</sequence>